<dbReference type="AlphaFoldDB" id="A0AAV5WSN3"/>
<proteinExistence type="predicted"/>
<protein>
    <submittedName>
        <fullName evidence="1">Uncharacterized protein</fullName>
    </submittedName>
</protein>
<evidence type="ECO:0000313" key="1">
    <source>
        <dbReference type="EMBL" id="GMT33704.1"/>
    </source>
</evidence>
<name>A0AAV5WSN3_9BILA</name>
<accession>A0AAV5WSN3</accession>
<sequence length="138" mass="16310">SFFYRFFSFIFFLRETFDNENFLNKDDEKDDNYDQTSHDWNNLPSHDSSNSGFSLTFIRCEFINSNVFASFFIRPYGISFVTTQRAFDQSLVRLKFAIILQTLYNTSSFVCTQSILQIRLYITTFTALEHILTYTNVA</sequence>
<organism evidence="1 2">
    <name type="scientific">Pristionchus fissidentatus</name>
    <dbReference type="NCBI Taxonomy" id="1538716"/>
    <lineage>
        <taxon>Eukaryota</taxon>
        <taxon>Metazoa</taxon>
        <taxon>Ecdysozoa</taxon>
        <taxon>Nematoda</taxon>
        <taxon>Chromadorea</taxon>
        <taxon>Rhabditida</taxon>
        <taxon>Rhabditina</taxon>
        <taxon>Diplogasteromorpha</taxon>
        <taxon>Diplogasteroidea</taxon>
        <taxon>Neodiplogasteridae</taxon>
        <taxon>Pristionchus</taxon>
    </lineage>
</organism>
<dbReference type="Proteomes" id="UP001432322">
    <property type="component" value="Unassembled WGS sequence"/>
</dbReference>
<evidence type="ECO:0000313" key="2">
    <source>
        <dbReference type="Proteomes" id="UP001432322"/>
    </source>
</evidence>
<feature type="non-terminal residue" evidence="1">
    <location>
        <position position="138"/>
    </location>
</feature>
<keyword evidence="2" id="KW-1185">Reference proteome</keyword>
<gene>
    <name evidence="1" type="ORF">PFISCL1PPCAC_25001</name>
</gene>
<dbReference type="EMBL" id="BTSY01000006">
    <property type="protein sequence ID" value="GMT33704.1"/>
    <property type="molecule type" value="Genomic_DNA"/>
</dbReference>
<comment type="caution">
    <text evidence="1">The sequence shown here is derived from an EMBL/GenBank/DDBJ whole genome shotgun (WGS) entry which is preliminary data.</text>
</comment>
<reference evidence="1" key="1">
    <citation type="submission" date="2023-10" db="EMBL/GenBank/DDBJ databases">
        <title>Genome assembly of Pristionchus species.</title>
        <authorList>
            <person name="Yoshida K."/>
            <person name="Sommer R.J."/>
        </authorList>
    </citation>
    <scope>NUCLEOTIDE SEQUENCE</scope>
    <source>
        <strain evidence="1">RS5133</strain>
    </source>
</reference>
<feature type="non-terminal residue" evidence="1">
    <location>
        <position position="1"/>
    </location>
</feature>